<evidence type="ECO:0000313" key="9">
    <source>
        <dbReference type="EMBL" id="SCX34088.1"/>
    </source>
</evidence>
<accession>A0A1G4X1X4</accession>
<keyword evidence="3" id="KW-0808">Transferase</keyword>
<dbReference type="SUPFAM" id="SSF56112">
    <property type="entry name" value="Protein kinase-like (PK-like)"/>
    <property type="match status" value="1"/>
</dbReference>
<dbReference type="PROSITE" id="PS00108">
    <property type="entry name" value="PROTEIN_KINASE_ST"/>
    <property type="match status" value="1"/>
</dbReference>
<keyword evidence="4 7" id="KW-0547">Nucleotide-binding</keyword>
<name>A0A1G4X1X4_9MYCO</name>
<dbReference type="EC" id="2.7.11.1" evidence="1"/>
<evidence type="ECO:0000256" key="4">
    <source>
        <dbReference type="ARBA" id="ARBA00022741"/>
    </source>
</evidence>
<dbReference type="InterPro" id="IPR017441">
    <property type="entry name" value="Protein_kinase_ATP_BS"/>
</dbReference>
<dbReference type="PROSITE" id="PS50011">
    <property type="entry name" value="PROTEIN_KINASE_DOM"/>
    <property type="match status" value="1"/>
</dbReference>
<dbReference type="EMBL" id="FMUB01000021">
    <property type="protein sequence ID" value="SCX34088.1"/>
    <property type="molecule type" value="Genomic_DNA"/>
</dbReference>
<proteinExistence type="predicted"/>
<evidence type="ECO:0000256" key="1">
    <source>
        <dbReference type="ARBA" id="ARBA00012513"/>
    </source>
</evidence>
<dbReference type="PROSITE" id="PS00107">
    <property type="entry name" value="PROTEIN_KINASE_ATP"/>
    <property type="match status" value="1"/>
</dbReference>
<evidence type="ECO:0000256" key="5">
    <source>
        <dbReference type="ARBA" id="ARBA00022777"/>
    </source>
</evidence>
<dbReference type="AlphaFoldDB" id="A0A1G4X1X4"/>
<reference evidence="10" key="1">
    <citation type="submission" date="2016-10" db="EMBL/GenBank/DDBJ databases">
        <authorList>
            <person name="Varghese N."/>
            <person name="Submissions S."/>
        </authorList>
    </citation>
    <scope>NUCLEOTIDE SEQUENCE [LARGE SCALE GENOMIC DNA]</scope>
    <source>
        <strain evidence="10">UNC267MFSha1.1M11</strain>
    </source>
</reference>
<dbReference type="GO" id="GO:0005524">
    <property type="term" value="F:ATP binding"/>
    <property type="evidence" value="ECO:0007669"/>
    <property type="project" value="UniProtKB-UniRule"/>
</dbReference>
<organism evidence="9 10">
    <name type="scientific">Mycolicibacterium fluoranthenivorans</name>
    <dbReference type="NCBI Taxonomy" id="258505"/>
    <lineage>
        <taxon>Bacteria</taxon>
        <taxon>Bacillati</taxon>
        <taxon>Actinomycetota</taxon>
        <taxon>Actinomycetes</taxon>
        <taxon>Mycobacteriales</taxon>
        <taxon>Mycobacteriaceae</taxon>
        <taxon>Mycolicibacterium</taxon>
    </lineage>
</organism>
<dbReference type="GO" id="GO:0004674">
    <property type="term" value="F:protein serine/threonine kinase activity"/>
    <property type="evidence" value="ECO:0007669"/>
    <property type="project" value="UniProtKB-KW"/>
</dbReference>
<evidence type="ECO:0000256" key="6">
    <source>
        <dbReference type="ARBA" id="ARBA00022840"/>
    </source>
</evidence>
<evidence type="ECO:0000256" key="3">
    <source>
        <dbReference type="ARBA" id="ARBA00022679"/>
    </source>
</evidence>
<dbReference type="RefSeq" id="WP_090364612.1">
    <property type="nucleotide sequence ID" value="NZ_FMUB01000021.1"/>
</dbReference>
<dbReference type="Pfam" id="PF00069">
    <property type="entry name" value="Pkinase"/>
    <property type="match status" value="1"/>
</dbReference>
<feature type="domain" description="Protein kinase" evidence="8">
    <location>
        <begin position="11"/>
        <end position="280"/>
    </location>
</feature>
<dbReference type="PANTHER" id="PTHR43289:SF6">
    <property type="entry name" value="SERINE_THREONINE-PROTEIN KINASE NEKL-3"/>
    <property type="match status" value="1"/>
</dbReference>
<protein>
    <recommendedName>
        <fullName evidence="1">non-specific serine/threonine protein kinase</fullName>
        <ecNumber evidence="1">2.7.11.1</ecNumber>
    </recommendedName>
</protein>
<dbReference type="InterPro" id="IPR000719">
    <property type="entry name" value="Prot_kinase_dom"/>
</dbReference>
<keyword evidence="2 9" id="KW-0723">Serine/threonine-protein kinase</keyword>
<feature type="binding site" evidence="7">
    <location>
        <position position="40"/>
    </location>
    <ligand>
        <name>ATP</name>
        <dbReference type="ChEBI" id="CHEBI:30616"/>
    </ligand>
</feature>
<evidence type="ECO:0000256" key="2">
    <source>
        <dbReference type="ARBA" id="ARBA00022527"/>
    </source>
</evidence>
<keyword evidence="6 7" id="KW-0067">ATP-binding</keyword>
<evidence type="ECO:0000256" key="7">
    <source>
        <dbReference type="PROSITE-ProRule" id="PRU10141"/>
    </source>
</evidence>
<dbReference type="GO" id="GO:0080090">
    <property type="term" value="P:regulation of primary metabolic process"/>
    <property type="evidence" value="ECO:0007669"/>
    <property type="project" value="UniProtKB-ARBA"/>
</dbReference>
<dbReference type="Gene3D" id="1.10.510.10">
    <property type="entry name" value="Transferase(Phosphotransferase) domain 1"/>
    <property type="match status" value="1"/>
</dbReference>
<sequence>MFGAGSLVSGYIVDAHLGGGASADVYRVHRAGQSAPLAMKVLHTDATTHEKARERFAREFDIASLLRHPHIVAVFEKGEIPAAPPAPPTLWMTTQYVDGPDSSALVPGPDAPCDPAAVLMVAEQIADALDYAHSMDVLHRDVKPANILLTADRSCAYLTDFGIAQLIDDVKPLASNGRVSGSISYASPELLQAQQLTPATDLYALACTMFEWLTGLPPFPRGTAFAITYAHLRDPVPTLTARVSWLPTSLNAVFAKALAKDPAGRYRSCVEFTDIVSRTLRGVEVPQVRAARRRRLRP</sequence>
<dbReference type="STRING" id="1502745.SAMN02799620_06194"/>
<dbReference type="CDD" id="cd14014">
    <property type="entry name" value="STKc_PknB_like"/>
    <property type="match status" value="1"/>
</dbReference>
<dbReference type="PANTHER" id="PTHR43289">
    <property type="entry name" value="MITOGEN-ACTIVATED PROTEIN KINASE KINASE KINASE 20-RELATED"/>
    <property type="match status" value="1"/>
</dbReference>
<gene>
    <name evidence="9" type="ORF">SAMN02799620_06194</name>
</gene>
<dbReference type="InterPro" id="IPR011009">
    <property type="entry name" value="Kinase-like_dom_sf"/>
</dbReference>
<evidence type="ECO:0000259" key="8">
    <source>
        <dbReference type="PROSITE" id="PS50011"/>
    </source>
</evidence>
<dbReference type="SMART" id="SM00220">
    <property type="entry name" value="S_TKc"/>
    <property type="match status" value="1"/>
</dbReference>
<keyword evidence="5 9" id="KW-0418">Kinase</keyword>
<dbReference type="Proteomes" id="UP000199707">
    <property type="component" value="Unassembled WGS sequence"/>
</dbReference>
<evidence type="ECO:0000313" key="10">
    <source>
        <dbReference type="Proteomes" id="UP000199707"/>
    </source>
</evidence>
<dbReference type="Gene3D" id="3.30.200.20">
    <property type="entry name" value="Phosphorylase Kinase, domain 1"/>
    <property type="match status" value="1"/>
</dbReference>
<dbReference type="InterPro" id="IPR008271">
    <property type="entry name" value="Ser/Thr_kinase_AS"/>
</dbReference>